<protein>
    <submittedName>
        <fullName evidence="2">Uncharacterized protein</fullName>
    </submittedName>
</protein>
<dbReference type="HOGENOM" id="CLU_3198756_0_0_11"/>
<keyword evidence="1" id="KW-0812">Transmembrane</keyword>
<sequence>MLKTRVEQTKDAVTPLVGAVIMVLSIGCFIAFLEAILAIVRFAIG</sequence>
<dbReference type="RefSeq" id="WP_012802493.1">
    <property type="nucleotide sequence ID" value="NC_013170.1"/>
</dbReference>
<gene>
    <name evidence="2" type="ordered locus">Ccur_00710</name>
</gene>
<organism evidence="2 3">
    <name type="scientific">Cryptobacterium curtum (strain ATCC 700683 / DSM 15641 / CCUG 43107 / 12-3)</name>
    <dbReference type="NCBI Taxonomy" id="469378"/>
    <lineage>
        <taxon>Bacteria</taxon>
        <taxon>Bacillati</taxon>
        <taxon>Actinomycetota</taxon>
        <taxon>Coriobacteriia</taxon>
        <taxon>Eggerthellales</taxon>
        <taxon>Eggerthellaceae</taxon>
        <taxon>Cryptobacterium</taxon>
    </lineage>
</organism>
<dbReference type="AlphaFoldDB" id="C7MLJ8"/>
<dbReference type="Proteomes" id="UP000000954">
    <property type="component" value="Chromosome"/>
</dbReference>
<keyword evidence="3" id="KW-1185">Reference proteome</keyword>
<name>C7MLJ8_CRYCD</name>
<dbReference type="PROSITE" id="PS51257">
    <property type="entry name" value="PROKAR_LIPOPROTEIN"/>
    <property type="match status" value="1"/>
</dbReference>
<evidence type="ECO:0000313" key="2">
    <source>
        <dbReference type="EMBL" id="ACU93804.1"/>
    </source>
</evidence>
<proteinExistence type="predicted"/>
<dbReference type="EMBL" id="CP001682">
    <property type="protein sequence ID" value="ACU93804.1"/>
    <property type="molecule type" value="Genomic_DNA"/>
</dbReference>
<dbReference type="STRING" id="469378.Ccur_00710"/>
<feature type="transmembrane region" description="Helical" evidence="1">
    <location>
        <begin position="12"/>
        <end position="44"/>
    </location>
</feature>
<evidence type="ECO:0000256" key="1">
    <source>
        <dbReference type="SAM" id="Phobius"/>
    </source>
</evidence>
<accession>C7MLJ8</accession>
<keyword evidence="1" id="KW-1133">Transmembrane helix</keyword>
<reference evidence="2 3" key="1">
    <citation type="journal article" date="2009" name="Stand. Genomic Sci.">
        <title>Complete genome sequence of Cryptobacterium curtum type strain (12-3).</title>
        <authorList>
            <person name="Mavrommatis K."/>
            <person name="Pukall R."/>
            <person name="Rohde C."/>
            <person name="Chen F."/>
            <person name="Sims D."/>
            <person name="Brettin T."/>
            <person name="Kuske C."/>
            <person name="Detter J.C."/>
            <person name="Han C."/>
            <person name="Lapidus A."/>
            <person name="Copeland A."/>
            <person name="Glavina Del Rio T."/>
            <person name="Nolan M."/>
            <person name="Lucas S."/>
            <person name="Tice H."/>
            <person name="Cheng J.F."/>
            <person name="Bruce D."/>
            <person name="Goodwin L."/>
            <person name="Pitluck S."/>
            <person name="Ovchinnikova G."/>
            <person name="Pati A."/>
            <person name="Ivanova N."/>
            <person name="Chen A."/>
            <person name="Palaniappan K."/>
            <person name="Chain P."/>
            <person name="D'haeseleer P."/>
            <person name="Goker M."/>
            <person name="Bristow J."/>
            <person name="Eisen J.A."/>
            <person name="Markowitz V."/>
            <person name="Hugenholtz P."/>
            <person name="Rohde M."/>
            <person name="Klenk H.P."/>
            <person name="Kyrpides N.C."/>
        </authorList>
    </citation>
    <scope>NUCLEOTIDE SEQUENCE [LARGE SCALE GENOMIC DNA]</scope>
    <source>
        <strain evidence="3">ATCC 700683 / DSM 15641 / 12-3</strain>
    </source>
</reference>
<evidence type="ECO:0000313" key="3">
    <source>
        <dbReference type="Proteomes" id="UP000000954"/>
    </source>
</evidence>
<keyword evidence="1" id="KW-0472">Membrane</keyword>
<dbReference type="KEGG" id="ccu:Ccur_00710"/>